<feature type="domain" description="AAA+ ATPase" evidence="5">
    <location>
        <begin position="358"/>
        <end position="493"/>
    </location>
</feature>
<dbReference type="CDD" id="cd19481">
    <property type="entry name" value="RecA-like_protease"/>
    <property type="match status" value="1"/>
</dbReference>
<accession>A0AAU9SWX1</accession>
<organism evidence="6 7">
    <name type="scientific">Thlaspi arvense</name>
    <name type="common">Field penny-cress</name>
    <dbReference type="NCBI Taxonomy" id="13288"/>
    <lineage>
        <taxon>Eukaryota</taxon>
        <taxon>Viridiplantae</taxon>
        <taxon>Streptophyta</taxon>
        <taxon>Embryophyta</taxon>
        <taxon>Tracheophyta</taxon>
        <taxon>Spermatophyta</taxon>
        <taxon>Magnoliopsida</taxon>
        <taxon>eudicotyledons</taxon>
        <taxon>Gunneridae</taxon>
        <taxon>Pentapetalae</taxon>
        <taxon>rosids</taxon>
        <taxon>malvids</taxon>
        <taxon>Brassicales</taxon>
        <taxon>Brassicaceae</taxon>
        <taxon>Thlaspideae</taxon>
        <taxon>Thlaspi</taxon>
    </lineage>
</organism>
<dbReference type="Gene3D" id="1.10.8.60">
    <property type="match status" value="1"/>
</dbReference>
<name>A0AAU9SWX1_THLAR</name>
<evidence type="ECO:0000259" key="5">
    <source>
        <dbReference type="SMART" id="SM00382"/>
    </source>
</evidence>
<dbReference type="InterPro" id="IPR050221">
    <property type="entry name" value="26S_Proteasome_ATPase"/>
</dbReference>
<dbReference type="PANTHER" id="PTHR23073">
    <property type="entry name" value="26S PROTEASOME REGULATORY SUBUNIT"/>
    <property type="match status" value="1"/>
</dbReference>
<proteinExistence type="inferred from homology"/>
<evidence type="ECO:0000256" key="3">
    <source>
        <dbReference type="ARBA" id="ARBA00022840"/>
    </source>
</evidence>
<dbReference type="GO" id="GO:0000502">
    <property type="term" value="C:proteasome complex"/>
    <property type="evidence" value="ECO:0007669"/>
    <property type="project" value="UniProtKB-ARBA"/>
</dbReference>
<keyword evidence="2 4" id="KW-0547">Nucleotide-binding</keyword>
<dbReference type="Pfam" id="PF00004">
    <property type="entry name" value="AAA"/>
    <property type="match status" value="1"/>
</dbReference>
<dbReference type="SMART" id="SM00382">
    <property type="entry name" value="AAA"/>
    <property type="match status" value="1"/>
</dbReference>
<keyword evidence="3 4" id="KW-0067">ATP-binding</keyword>
<keyword evidence="7" id="KW-1185">Reference proteome</keyword>
<dbReference type="Proteomes" id="UP000836841">
    <property type="component" value="Chromosome 6"/>
</dbReference>
<gene>
    <name evidence="6" type="ORF">TAV2_LOCUS19874</name>
</gene>
<dbReference type="GO" id="GO:0016887">
    <property type="term" value="F:ATP hydrolysis activity"/>
    <property type="evidence" value="ECO:0007669"/>
    <property type="project" value="InterPro"/>
</dbReference>
<dbReference type="InterPro" id="IPR027417">
    <property type="entry name" value="P-loop_NTPase"/>
</dbReference>
<dbReference type="Gene3D" id="3.40.50.300">
    <property type="entry name" value="P-loop containing nucleotide triphosphate hydrolases"/>
    <property type="match status" value="1"/>
</dbReference>
<dbReference type="GO" id="GO:0005524">
    <property type="term" value="F:ATP binding"/>
    <property type="evidence" value="ECO:0007669"/>
    <property type="project" value="UniProtKB-KW"/>
</dbReference>
<sequence>MTILHRLFRAARVWRGSLSHPKSMVPSNSRGRELRRFLHHVRLIVSQYDVVFDFVGTYEQSNSKVNQVLRSCSTLNDSPCFSMAPAVLGVLFSVGAIGVAYADSEQANETSSAPIDPPPNYVDIAKKERARIEELIQTKGTKYGAYPRFNVAVRGQKITLKFQVPSTCEVAQLISNIGTKLGVKVSDRTGGSDMLLRAWDNPVAWQITLRSVESKKEVGGSEDDADEDLCILIFGSLITSDKVEVEFIKKGSLTNEELEAFVSALQVAGTKAGQNKGGSAREASTDKTVSQLESMGVRIYGVNKPLGDDSVDEISWDNIAGYDQQKREIEDTILMALHSPEVYDDIVRGTRSKFESNRPRAVLFEGPPGTGKTSCARVIANQAGIPLLYVPLEAVMSKYYGESERLLGAVFSQANELSDGAIIFLDEIDAFAISRDNEMHEATRRVLSVLLRQIDGFEQDKKVVVIAATNRKQDLDSALISRFDSMIMFDLPDLQTRQDIIAQYAKQLSKPELVQLAQATESMSGRDIRDVCQGAERTWASKLIRRAKADGIEQKITLPPIQEYLESAEARRKALVSVREQREQNLAVRSKKPLLDFE</sequence>
<dbReference type="InterPro" id="IPR003960">
    <property type="entry name" value="ATPase_AAA_CS"/>
</dbReference>
<reference evidence="6 7" key="1">
    <citation type="submission" date="2022-03" db="EMBL/GenBank/DDBJ databases">
        <authorList>
            <person name="Nunn A."/>
            <person name="Chopra R."/>
            <person name="Nunn A."/>
            <person name="Contreras Garrido A."/>
        </authorList>
    </citation>
    <scope>NUCLEOTIDE SEQUENCE [LARGE SCALE GENOMIC DNA]</scope>
</reference>
<evidence type="ECO:0000256" key="4">
    <source>
        <dbReference type="RuleBase" id="RU003651"/>
    </source>
</evidence>
<dbReference type="AlphaFoldDB" id="A0AAU9SWX1"/>
<dbReference type="PROSITE" id="PS00674">
    <property type="entry name" value="AAA"/>
    <property type="match status" value="1"/>
</dbReference>
<protein>
    <recommendedName>
        <fullName evidence="5">AAA+ ATPase domain-containing protein</fullName>
    </recommendedName>
</protein>
<dbReference type="InterPro" id="IPR003959">
    <property type="entry name" value="ATPase_AAA_core"/>
</dbReference>
<evidence type="ECO:0000256" key="1">
    <source>
        <dbReference type="ARBA" id="ARBA00006914"/>
    </source>
</evidence>
<dbReference type="EMBL" id="OU466862">
    <property type="protein sequence ID" value="CAH2071543.1"/>
    <property type="molecule type" value="Genomic_DNA"/>
</dbReference>
<evidence type="ECO:0000313" key="7">
    <source>
        <dbReference type="Proteomes" id="UP000836841"/>
    </source>
</evidence>
<dbReference type="InterPro" id="IPR003593">
    <property type="entry name" value="AAA+_ATPase"/>
</dbReference>
<evidence type="ECO:0000256" key="2">
    <source>
        <dbReference type="ARBA" id="ARBA00022741"/>
    </source>
</evidence>
<dbReference type="SUPFAM" id="SSF52540">
    <property type="entry name" value="P-loop containing nucleoside triphosphate hydrolases"/>
    <property type="match status" value="1"/>
</dbReference>
<comment type="similarity">
    <text evidence="1 4">Belongs to the AAA ATPase family.</text>
</comment>
<evidence type="ECO:0000313" key="6">
    <source>
        <dbReference type="EMBL" id="CAH2071543.1"/>
    </source>
</evidence>